<evidence type="ECO:0000256" key="1">
    <source>
        <dbReference type="ARBA" id="ARBA00000822"/>
    </source>
</evidence>
<dbReference type="Pfam" id="PF00704">
    <property type="entry name" value="Glyco_hydro_18"/>
    <property type="match status" value="1"/>
</dbReference>
<keyword evidence="9" id="KW-0624">Polysaccharide degradation</keyword>
<dbReference type="GO" id="GO:0008061">
    <property type="term" value="F:chitin binding"/>
    <property type="evidence" value="ECO:0007669"/>
    <property type="project" value="UniProtKB-KW"/>
</dbReference>
<dbReference type="SUPFAM" id="SSF51445">
    <property type="entry name" value="(Trans)glycosidases"/>
    <property type="match status" value="1"/>
</dbReference>
<feature type="signal peptide" evidence="10">
    <location>
        <begin position="1"/>
        <end position="24"/>
    </location>
</feature>
<evidence type="ECO:0000256" key="4">
    <source>
        <dbReference type="ARBA" id="ARBA00022729"/>
    </source>
</evidence>
<reference evidence="12" key="3">
    <citation type="submission" date="2020-11" db="EMBL/GenBank/DDBJ databases">
        <authorList>
            <person name="Lee S.D."/>
        </authorList>
    </citation>
    <scope>NUCLEOTIDE SEQUENCE</scope>
    <source>
        <strain evidence="12">SAP-2</strain>
    </source>
</reference>
<keyword evidence="14" id="KW-1185">Reference proteome</keyword>
<dbReference type="EMBL" id="JADMKS010000001">
    <property type="protein sequence ID" value="MBF6635395.1"/>
    <property type="molecule type" value="Genomic_DNA"/>
</dbReference>
<dbReference type="Proteomes" id="UP000705283">
    <property type="component" value="Unassembled WGS sequence"/>
</dbReference>
<dbReference type="Gene3D" id="3.20.20.80">
    <property type="entry name" value="Glycosidases"/>
    <property type="match status" value="1"/>
</dbReference>
<reference evidence="13" key="1">
    <citation type="submission" date="2016-12" db="EMBL/GenBank/DDBJ databases">
        <authorList>
            <person name="Le Fleche-Mateos A."/>
        </authorList>
    </citation>
    <scope>NUCLEOTIDE SEQUENCE</scope>
    <source>
        <strain evidence="13">213</strain>
    </source>
</reference>
<dbReference type="InterPro" id="IPR003610">
    <property type="entry name" value="CBM5/12"/>
</dbReference>
<dbReference type="InterPro" id="IPR013783">
    <property type="entry name" value="Ig-like_fold"/>
</dbReference>
<protein>
    <recommendedName>
        <fullName evidence="2">chitinase</fullName>
        <ecNumber evidence="2">3.2.1.14</ecNumber>
    </recommendedName>
</protein>
<name>A0AA40WYR1_9GAMM</name>
<dbReference type="FunFam" id="3.20.20.80:FF:000118">
    <property type="entry name" value="Probable bifunctional chitinase/lysozyme"/>
    <property type="match status" value="1"/>
</dbReference>
<sequence>MKINKTTLGLLALGMIGASSSAMALEAWDHQDTNSKIEVIFNGNIYTNGWYANPSDCPGHNSGQGSSAWNLVKAASADEIAEFGNPTTCDNADSKNDTHPETVIAAFDNNKDYDKGDKVAVNGVEYIALQDIPANSFAPSQSNPWVRYVALKEWQPSKKYHSGDKIFKDGQTYQAVFFSEGNDPSLASNQSNGSNGHPWKPLGKYVAATAEQLANAPELDVKHTYSSNSLVKFGGVIYITANEVKGIRPLSPTPWRVSPNWGNTKELVGDKVPAWPAQFYAPYVDFAVGAENITDMANLKKQNNISHYTLAFIVANSANQCLPTWGTSYPVKNYSQYAKIKALRKAGGDVMVSLGGANSFPLASACKNADDLAQQYYDVVENLNLTKLDFDVEQPWSADMESIQRRNHALKIVQQRWQEEGRKVDVWYTLAVLPTGLTNGKAILQNAKDQGVEVAGVNLMTMDYGPGVCPASKGEEDNIQGQCGVDAVEATAKQLKQMDLFPGLSIEQIYGKIGSTPMIGYNDAQGEVFYLSDARLVLEDAKAKKLGMLSEWSVQRDKPGAIGRADSSASGLTDSQAPKLAFSQTFSSFASDSTNPVEEVHVVKANAGMQQNVNGESAIVLDGSKSTIKGGGVLTYSWKQVGGPDVILESANTKRATFNVAKPVQNARYEFMLTVTDDQQATSTSTDTVAVQVASEANPTAPVITLASQFNAISGKTAQVLATVSDMTPESEFTYAWRIPEELTHVTGTETNQLNIEAPLVTSVQGFVLELTVTNNKTQLSTATTTVLIVSPAETDDKPQPGDDIPQWLKTSTYDKRCTKVKYQGEVWVNNNWAGPTNVPGTEGEYGAWRKKVDGCK</sequence>
<dbReference type="InterPro" id="IPR036573">
    <property type="entry name" value="CBM_sf_5/12"/>
</dbReference>
<gene>
    <name evidence="13" type="ORF">BS639_20335</name>
    <name evidence="12" type="ORF">ITX54_01770</name>
</gene>
<evidence type="ECO:0000256" key="3">
    <source>
        <dbReference type="ARBA" id="ARBA00022669"/>
    </source>
</evidence>
<organism evidence="12 15">
    <name type="scientific">Rouxiella silvae</name>
    <dbReference type="NCBI Taxonomy" id="1646373"/>
    <lineage>
        <taxon>Bacteria</taxon>
        <taxon>Pseudomonadati</taxon>
        <taxon>Pseudomonadota</taxon>
        <taxon>Gammaproteobacteria</taxon>
        <taxon>Enterobacterales</taxon>
        <taxon>Yersiniaceae</taxon>
        <taxon>Rouxiella</taxon>
    </lineage>
</organism>
<evidence type="ECO:0000256" key="10">
    <source>
        <dbReference type="SAM" id="SignalP"/>
    </source>
</evidence>
<evidence type="ECO:0000256" key="7">
    <source>
        <dbReference type="ARBA" id="ARBA00023277"/>
    </source>
</evidence>
<feature type="domain" description="GH18" evidence="11">
    <location>
        <begin position="277"/>
        <end position="573"/>
    </location>
</feature>
<dbReference type="AlphaFoldDB" id="A0AA40WYR1"/>
<proteinExistence type="predicted"/>
<dbReference type="GO" id="GO:0008843">
    <property type="term" value="F:endochitinase activity"/>
    <property type="evidence" value="ECO:0007669"/>
    <property type="project" value="UniProtKB-EC"/>
</dbReference>
<dbReference type="CDD" id="cd06543">
    <property type="entry name" value="GH18_PF-ChiA-like"/>
    <property type="match status" value="1"/>
</dbReference>
<keyword evidence="8" id="KW-0326">Glycosidase</keyword>
<evidence type="ECO:0000256" key="8">
    <source>
        <dbReference type="ARBA" id="ARBA00023295"/>
    </source>
</evidence>
<evidence type="ECO:0000256" key="6">
    <source>
        <dbReference type="ARBA" id="ARBA00023024"/>
    </source>
</evidence>
<keyword evidence="7" id="KW-0119">Carbohydrate metabolism</keyword>
<dbReference type="Pfam" id="PF22352">
    <property type="entry name" value="K319L-like_PKD"/>
    <property type="match status" value="1"/>
</dbReference>
<reference evidence="13 14" key="2">
    <citation type="journal article" date="2017" name="Int. J. Syst. Evol. Microbiol.">
        <title>Rouxiella badensis sp. nov. and Rouxiella silvae sp. nov. isolated from peat bog soil in Germany and emendation of the genus description.</title>
        <authorList>
            <person name="Le Fleche-Mateos A."/>
            <person name="Kugler J.H."/>
            <person name="Hansen S.H."/>
            <person name="Syldatk C."/>
            <person name="Hausmann R."/>
            <person name="Lomprez F."/>
            <person name="Vandenbogaert M."/>
            <person name="Manuguerra J.C."/>
            <person name="Grimont P.A."/>
        </authorList>
    </citation>
    <scope>NUCLEOTIDE SEQUENCE [LARGE SCALE GENOMIC DNA]</scope>
    <source>
        <strain evidence="13 14">213</strain>
    </source>
</reference>
<keyword evidence="4 10" id="KW-0732">Signal</keyword>
<dbReference type="PROSITE" id="PS51910">
    <property type="entry name" value="GH18_2"/>
    <property type="match status" value="1"/>
</dbReference>
<dbReference type="SMART" id="SM00495">
    <property type="entry name" value="ChtBD3"/>
    <property type="match status" value="4"/>
</dbReference>
<evidence type="ECO:0000313" key="12">
    <source>
        <dbReference type="EMBL" id="MBF6635395.1"/>
    </source>
</evidence>
<comment type="caution">
    <text evidence="12">The sequence shown here is derived from an EMBL/GenBank/DDBJ whole genome shotgun (WGS) entry which is preliminary data.</text>
</comment>
<dbReference type="EMBL" id="MRWD01000060">
    <property type="protein sequence ID" value="ORJ19412.1"/>
    <property type="molecule type" value="Genomic_DNA"/>
</dbReference>
<dbReference type="InterPro" id="IPR001223">
    <property type="entry name" value="Glyco_hydro18_cat"/>
</dbReference>
<evidence type="ECO:0000313" key="15">
    <source>
        <dbReference type="Proteomes" id="UP000705283"/>
    </source>
</evidence>
<dbReference type="InterPro" id="IPR017853">
    <property type="entry name" value="GH"/>
</dbReference>
<dbReference type="PANTHER" id="PTHR42976">
    <property type="entry name" value="BIFUNCTIONAL CHITINASE/LYSOZYME-RELATED"/>
    <property type="match status" value="1"/>
</dbReference>
<comment type="catalytic activity">
    <reaction evidence="1">
        <text>Random endo-hydrolysis of N-acetyl-beta-D-glucosaminide (1-&gt;4)-beta-linkages in chitin and chitodextrins.</text>
        <dbReference type="EC" id="3.2.1.14"/>
    </reaction>
</comment>
<dbReference type="Gene3D" id="2.10.10.90">
    <property type="match status" value="1"/>
</dbReference>
<dbReference type="SUPFAM" id="SSF51055">
    <property type="entry name" value="Carbohydrate binding domain"/>
    <property type="match status" value="1"/>
</dbReference>
<evidence type="ECO:0000256" key="9">
    <source>
        <dbReference type="ARBA" id="ARBA00023326"/>
    </source>
</evidence>
<dbReference type="EC" id="3.2.1.14" evidence="2"/>
<dbReference type="GO" id="GO:0000272">
    <property type="term" value="P:polysaccharide catabolic process"/>
    <property type="evidence" value="ECO:0007669"/>
    <property type="project" value="UniProtKB-KW"/>
</dbReference>
<feature type="chain" id="PRO_5041468843" description="chitinase" evidence="10">
    <location>
        <begin position="25"/>
        <end position="857"/>
    </location>
</feature>
<dbReference type="Gene3D" id="2.60.40.10">
    <property type="entry name" value="Immunoglobulins"/>
    <property type="match status" value="1"/>
</dbReference>
<evidence type="ECO:0000313" key="13">
    <source>
        <dbReference type="EMBL" id="ORJ19412.1"/>
    </source>
</evidence>
<evidence type="ECO:0000256" key="2">
    <source>
        <dbReference type="ARBA" id="ARBA00012729"/>
    </source>
</evidence>
<evidence type="ECO:0000313" key="14">
    <source>
        <dbReference type="Proteomes" id="UP000192722"/>
    </source>
</evidence>
<keyword evidence="3" id="KW-0147">Chitin-binding</keyword>
<dbReference type="GO" id="GO:0006032">
    <property type="term" value="P:chitin catabolic process"/>
    <property type="evidence" value="ECO:0007669"/>
    <property type="project" value="UniProtKB-KW"/>
</dbReference>
<dbReference type="RefSeq" id="WP_084984160.1">
    <property type="nucleotide sequence ID" value="NZ_CBCSCF010000002.1"/>
</dbReference>
<dbReference type="GO" id="GO:0005576">
    <property type="term" value="C:extracellular region"/>
    <property type="evidence" value="ECO:0007669"/>
    <property type="project" value="InterPro"/>
</dbReference>
<keyword evidence="5" id="KW-0378">Hydrolase</keyword>
<dbReference type="InterPro" id="IPR052750">
    <property type="entry name" value="GH18_Chitinase"/>
</dbReference>
<dbReference type="PANTHER" id="PTHR42976:SF1">
    <property type="entry name" value="GH18 DOMAIN-CONTAINING PROTEIN-RELATED"/>
    <property type="match status" value="1"/>
</dbReference>
<dbReference type="CDD" id="cd12215">
    <property type="entry name" value="ChiC_BD"/>
    <property type="match status" value="1"/>
</dbReference>
<accession>A0AA40WYR1</accession>
<dbReference type="GO" id="GO:0030246">
    <property type="term" value="F:carbohydrate binding"/>
    <property type="evidence" value="ECO:0007669"/>
    <property type="project" value="InterPro"/>
</dbReference>
<evidence type="ECO:0000259" key="11">
    <source>
        <dbReference type="PROSITE" id="PS51910"/>
    </source>
</evidence>
<dbReference type="Proteomes" id="UP000192722">
    <property type="component" value="Unassembled WGS sequence"/>
</dbReference>
<keyword evidence="6" id="KW-0146">Chitin degradation</keyword>
<reference evidence="12" key="4">
    <citation type="submission" date="2022-09" db="EMBL/GenBank/DDBJ databases">
        <title>Rouxiella aceris sp. nov., isolated from tree sap and emended description of the genus Rhouxiella.</title>
        <authorList>
            <person name="Kim I.S."/>
        </authorList>
    </citation>
    <scope>NUCLEOTIDE SEQUENCE</scope>
    <source>
        <strain evidence="12">SAP-2</strain>
    </source>
</reference>
<evidence type="ECO:0000256" key="5">
    <source>
        <dbReference type="ARBA" id="ARBA00022801"/>
    </source>
</evidence>